<gene>
    <name evidence="1" type="ORF">METZ01_LOCUS30804</name>
</gene>
<evidence type="ECO:0000313" key="1">
    <source>
        <dbReference type="EMBL" id="SUZ77950.1"/>
    </source>
</evidence>
<name>A0A381QG48_9ZZZZ</name>
<organism evidence="1">
    <name type="scientific">marine metagenome</name>
    <dbReference type="NCBI Taxonomy" id="408172"/>
    <lineage>
        <taxon>unclassified sequences</taxon>
        <taxon>metagenomes</taxon>
        <taxon>ecological metagenomes</taxon>
    </lineage>
</organism>
<protein>
    <submittedName>
        <fullName evidence="1">Uncharacterized protein</fullName>
    </submittedName>
</protein>
<accession>A0A381QG48</accession>
<dbReference type="AlphaFoldDB" id="A0A381QG48"/>
<dbReference type="EMBL" id="UINC01001336">
    <property type="protein sequence ID" value="SUZ77950.1"/>
    <property type="molecule type" value="Genomic_DNA"/>
</dbReference>
<proteinExistence type="predicted"/>
<sequence length="37" mass="4243">MVDTNQPNSLLQPTALLDLEYNLKSSYKFQSQVLSKQ</sequence>
<reference evidence="1" key="1">
    <citation type="submission" date="2018-05" db="EMBL/GenBank/DDBJ databases">
        <authorList>
            <person name="Lanie J.A."/>
            <person name="Ng W.-L."/>
            <person name="Kazmierczak K.M."/>
            <person name="Andrzejewski T.M."/>
            <person name="Davidsen T.M."/>
            <person name="Wayne K.J."/>
            <person name="Tettelin H."/>
            <person name="Glass J.I."/>
            <person name="Rusch D."/>
            <person name="Podicherti R."/>
            <person name="Tsui H.-C.T."/>
            <person name="Winkler M.E."/>
        </authorList>
    </citation>
    <scope>NUCLEOTIDE SEQUENCE</scope>
</reference>